<dbReference type="EMBL" id="JAIWYP010000011">
    <property type="protein sequence ID" value="KAH3740026.1"/>
    <property type="molecule type" value="Genomic_DNA"/>
</dbReference>
<sequence>MDQGVIKNLKVQYGKQILTQKFRVEDNDEELKVNILQALLMMKRAWESVTATTIQNCFKHAGFRKEEETIDDDDKEYHEVPDDPDDDIPLARLAEIFGSTATMEDYLSIDSNLPATEDTADDHILQDLRDMVTRVGDAASSDEEETTSNPPPKTFAKSAMGAINVIRKYLEECKNSHHLQSQLDGIERFVS</sequence>
<dbReference type="Pfam" id="PF03184">
    <property type="entry name" value="DDE_1"/>
    <property type="match status" value="1"/>
</dbReference>
<dbReference type="Proteomes" id="UP000828390">
    <property type="component" value="Unassembled WGS sequence"/>
</dbReference>
<feature type="domain" description="DDE-1" evidence="2">
    <location>
        <begin position="1"/>
        <end position="58"/>
    </location>
</feature>
<reference evidence="3" key="1">
    <citation type="journal article" date="2019" name="bioRxiv">
        <title>The Genome of the Zebra Mussel, Dreissena polymorpha: A Resource for Invasive Species Research.</title>
        <authorList>
            <person name="McCartney M.A."/>
            <person name="Auch B."/>
            <person name="Kono T."/>
            <person name="Mallez S."/>
            <person name="Zhang Y."/>
            <person name="Obille A."/>
            <person name="Becker A."/>
            <person name="Abrahante J.E."/>
            <person name="Garbe J."/>
            <person name="Badalamenti J.P."/>
            <person name="Herman A."/>
            <person name="Mangelson H."/>
            <person name="Liachko I."/>
            <person name="Sullivan S."/>
            <person name="Sone E.D."/>
            <person name="Koren S."/>
            <person name="Silverstein K.A.T."/>
            <person name="Beckman K.B."/>
            <person name="Gohl D.M."/>
        </authorList>
    </citation>
    <scope>NUCLEOTIDE SEQUENCE</scope>
    <source>
        <strain evidence="3">Duluth1</strain>
        <tissue evidence="3">Whole animal</tissue>
    </source>
</reference>
<organism evidence="3 4">
    <name type="scientific">Dreissena polymorpha</name>
    <name type="common">Zebra mussel</name>
    <name type="synonym">Mytilus polymorpha</name>
    <dbReference type="NCBI Taxonomy" id="45954"/>
    <lineage>
        <taxon>Eukaryota</taxon>
        <taxon>Metazoa</taxon>
        <taxon>Spiralia</taxon>
        <taxon>Lophotrochozoa</taxon>
        <taxon>Mollusca</taxon>
        <taxon>Bivalvia</taxon>
        <taxon>Autobranchia</taxon>
        <taxon>Heteroconchia</taxon>
        <taxon>Euheterodonta</taxon>
        <taxon>Imparidentia</taxon>
        <taxon>Neoheterodontei</taxon>
        <taxon>Myida</taxon>
        <taxon>Dreissenoidea</taxon>
        <taxon>Dreissenidae</taxon>
        <taxon>Dreissena</taxon>
    </lineage>
</organism>
<protein>
    <recommendedName>
        <fullName evidence="2">DDE-1 domain-containing protein</fullName>
    </recommendedName>
</protein>
<proteinExistence type="predicted"/>
<comment type="caution">
    <text evidence="3">The sequence shown here is derived from an EMBL/GenBank/DDBJ whole genome shotgun (WGS) entry which is preliminary data.</text>
</comment>
<evidence type="ECO:0000256" key="1">
    <source>
        <dbReference type="SAM" id="MobiDB-lite"/>
    </source>
</evidence>
<name>A0A9D4D6F5_DREPO</name>
<dbReference type="InterPro" id="IPR004875">
    <property type="entry name" value="DDE_SF_endonuclease_dom"/>
</dbReference>
<evidence type="ECO:0000313" key="3">
    <source>
        <dbReference type="EMBL" id="KAH3740026.1"/>
    </source>
</evidence>
<evidence type="ECO:0000259" key="2">
    <source>
        <dbReference type="Pfam" id="PF03184"/>
    </source>
</evidence>
<keyword evidence="4" id="KW-1185">Reference proteome</keyword>
<feature type="region of interest" description="Disordered" evidence="1">
    <location>
        <begin position="135"/>
        <end position="156"/>
    </location>
</feature>
<gene>
    <name evidence="3" type="ORF">DPMN_046721</name>
</gene>
<evidence type="ECO:0000313" key="4">
    <source>
        <dbReference type="Proteomes" id="UP000828390"/>
    </source>
</evidence>
<dbReference type="GO" id="GO:0003676">
    <property type="term" value="F:nucleic acid binding"/>
    <property type="evidence" value="ECO:0007669"/>
    <property type="project" value="InterPro"/>
</dbReference>
<accession>A0A9D4D6F5</accession>
<dbReference type="AlphaFoldDB" id="A0A9D4D6F5"/>
<reference evidence="3" key="2">
    <citation type="submission" date="2020-11" db="EMBL/GenBank/DDBJ databases">
        <authorList>
            <person name="McCartney M.A."/>
            <person name="Auch B."/>
            <person name="Kono T."/>
            <person name="Mallez S."/>
            <person name="Becker A."/>
            <person name="Gohl D.M."/>
            <person name="Silverstein K.A.T."/>
            <person name="Koren S."/>
            <person name="Bechman K.B."/>
            <person name="Herman A."/>
            <person name="Abrahante J.E."/>
            <person name="Garbe J."/>
        </authorList>
    </citation>
    <scope>NUCLEOTIDE SEQUENCE</scope>
    <source>
        <strain evidence="3">Duluth1</strain>
        <tissue evidence="3">Whole animal</tissue>
    </source>
</reference>